<protein>
    <recommendedName>
        <fullName evidence="6">NlpC/P60 domain-containing protein</fullName>
    </recommendedName>
</protein>
<evidence type="ECO:0000256" key="1">
    <source>
        <dbReference type="ARBA" id="ARBA00007074"/>
    </source>
</evidence>
<accession>A0A917REQ6</accession>
<reference evidence="7" key="1">
    <citation type="journal article" date="2014" name="Int. J. Syst. Evol. Microbiol.">
        <title>Complete genome sequence of Corynebacterium casei LMG S-19264T (=DSM 44701T), isolated from a smear-ripened cheese.</title>
        <authorList>
            <consortium name="US DOE Joint Genome Institute (JGI-PGF)"/>
            <person name="Walter F."/>
            <person name="Albersmeier A."/>
            <person name="Kalinowski J."/>
            <person name="Ruckert C."/>
        </authorList>
    </citation>
    <scope>NUCLEOTIDE SEQUENCE</scope>
    <source>
        <strain evidence="7">CGMCC 4.3508</strain>
    </source>
</reference>
<dbReference type="GO" id="GO:0006508">
    <property type="term" value="P:proteolysis"/>
    <property type="evidence" value="ECO:0007669"/>
    <property type="project" value="UniProtKB-KW"/>
</dbReference>
<evidence type="ECO:0000256" key="4">
    <source>
        <dbReference type="ARBA" id="ARBA00022807"/>
    </source>
</evidence>
<dbReference type="Pfam" id="PF00877">
    <property type="entry name" value="NLPC_P60"/>
    <property type="match status" value="1"/>
</dbReference>
<evidence type="ECO:0000256" key="5">
    <source>
        <dbReference type="SAM" id="MobiDB-lite"/>
    </source>
</evidence>
<reference evidence="7" key="2">
    <citation type="submission" date="2020-09" db="EMBL/GenBank/DDBJ databases">
        <authorList>
            <person name="Sun Q."/>
            <person name="Zhou Y."/>
        </authorList>
    </citation>
    <scope>NUCLEOTIDE SEQUENCE</scope>
    <source>
        <strain evidence="7">CGMCC 4.3508</strain>
    </source>
</reference>
<dbReference type="PANTHER" id="PTHR47359:SF3">
    <property type="entry name" value="NLP_P60 DOMAIN-CONTAINING PROTEIN-RELATED"/>
    <property type="match status" value="1"/>
</dbReference>
<dbReference type="InterPro" id="IPR000064">
    <property type="entry name" value="NLP_P60_dom"/>
</dbReference>
<dbReference type="AlphaFoldDB" id="A0A917REQ6"/>
<dbReference type="InterPro" id="IPR038765">
    <property type="entry name" value="Papain-like_cys_pep_sf"/>
</dbReference>
<comment type="similarity">
    <text evidence="1">Belongs to the peptidase C40 family.</text>
</comment>
<evidence type="ECO:0000313" key="7">
    <source>
        <dbReference type="EMBL" id="GGL04219.1"/>
    </source>
</evidence>
<feature type="domain" description="NlpC/P60" evidence="6">
    <location>
        <begin position="102"/>
        <end position="216"/>
    </location>
</feature>
<evidence type="ECO:0000256" key="2">
    <source>
        <dbReference type="ARBA" id="ARBA00022670"/>
    </source>
</evidence>
<name>A0A917REQ6_9NOCA</name>
<keyword evidence="3" id="KW-0378">Hydrolase</keyword>
<evidence type="ECO:0000313" key="8">
    <source>
        <dbReference type="Proteomes" id="UP000638263"/>
    </source>
</evidence>
<keyword evidence="4" id="KW-0788">Thiol protease</keyword>
<evidence type="ECO:0000259" key="6">
    <source>
        <dbReference type="PROSITE" id="PS51935"/>
    </source>
</evidence>
<proteinExistence type="inferred from homology"/>
<keyword evidence="8" id="KW-1185">Reference proteome</keyword>
<dbReference type="GO" id="GO:0008234">
    <property type="term" value="F:cysteine-type peptidase activity"/>
    <property type="evidence" value="ECO:0007669"/>
    <property type="project" value="UniProtKB-KW"/>
</dbReference>
<sequence>MKLRRSRFTPAQPLWLRYPHPRGGCREKTGASHGVPGTDGQKGGQVIGTALRRGIAGVLFATAVSAVAAAPGWAQTGSGGTGSSSGSGSLSASGSAALPVSSSNGLGALAAATSQTGKMYEWGATGPDTWDCSGLVQWAFRQVGVMLPRTTWEQAEVGASVPRYALSPGDVIIINQDASHVGIYAGFGQVLNAYAAGFPVGLTPLDQFYIYSIRRF</sequence>
<gene>
    <name evidence="7" type="ORF">GCM10011588_18580</name>
</gene>
<dbReference type="Proteomes" id="UP000638263">
    <property type="component" value="Unassembled WGS sequence"/>
</dbReference>
<organism evidence="7 8">
    <name type="scientific">Nocardia jinanensis</name>
    <dbReference type="NCBI Taxonomy" id="382504"/>
    <lineage>
        <taxon>Bacteria</taxon>
        <taxon>Bacillati</taxon>
        <taxon>Actinomycetota</taxon>
        <taxon>Actinomycetes</taxon>
        <taxon>Mycobacteriales</taxon>
        <taxon>Nocardiaceae</taxon>
        <taxon>Nocardia</taxon>
    </lineage>
</organism>
<dbReference type="SUPFAM" id="SSF54001">
    <property type="entry name" value="Cysteine proteinases"/>
    <property type="match status" value="1"/>
</dbReference>
<dbReference type="InterPro" id="IPR051794">
    <property type="entry name" value="PG_Endopeptidase_C40"/>
</dbReference>
<comment type="caution">
    <text evidence="7">The sequence shown here is derived from an EMBL/GenBank/DDBJ whole genome shotgun (WGS) entry which is preliminary data.</text>
</comment>
<dbReference type="Gene3D" id="3.90.1720.10">
    <property type="entry name" value="endopeptidase domain like (from Nostoc punctiforme)"/>
    <property type="match status" value="1"/>
</dbReference>
<dbReference type="PROSITE" id="PS51935">
    <property type="entry name" value="NLPC_P60"/>
    <property type="match status" value="1"/>
</dbReference>
<feature type="region of interest" description="Disordered" evidence="5">
    <location>
        <begin position="73"/>
        <end position="94"/>
    </location>
</feature>
<evidence type="ECO:0000256" key="3">
    <source>
        <dbReference type="ARBA" id="ARBA00022801"/>
    </source>
</evidence>
<keyword evidence="2" id="KW-0645">Protease</keyword>
<dbReference type="EMBL" id="BMMH01000003">
    <property type="protein sequence ID" value="GGL04219.1"/>
    <property type="molecule type" value="Genomic_DNA"/>
</dbReference>
<dbReference type="PANTHER" id="PTHR47359">
    <property type="entry name" value="PEPTIDOGLYCAN DL-ENDOPEPTIDASE CWLO"/>
    <property type="match status" value="1"/>
</dbReference>
<feature type="region of interest" description="Disordered" evidence="5">
    <location>
        <begin position="1"/>
        <end position="41"/>
    </location>
</feature>